<accession>A0A915EUF8</accession>
<organism evidence="2 3">
    <name type="scientific">Ditylenchus dipsaci</name>
    <dbReference type="NCBI Taxonomy" id="166011"/>
    <lineage>
        <taxon>Eukaryota</taxon>
        <taxon>Metazoa</taxon>
        <taxon>Ecdysozoa</taxon>
        <taxon>Nematoda</taxon>
        <taxon>Chromadorea</taxon>
        <taxon>Rhabditida</taxon>
        <taxon>Tylenchina</taxon>
        <taxon>Tylenchomorpha</taxon>
        <taxon>Sphaerularioidea</taxon>
        <taxon>Anguinidae</taxon>
        <taxon>Anguininae</taxon>
        <taxon>Ditylenchus</taxon>
    </lineage>
</organism>
<dbReference type="WBParaSite" id="jg994">
    <property type="protein sequence ID" value="jg994"/>
    <property type="gene ID" value="jg994"/>
</dbReference>
<evidence type="ECO:0000313" key="2">
    <source>
        <dbReference type="Proteomes" id="UP000887574"/>
    </source>
</evidence>
<feature type="signal peptide" evidence="1">
    <location>
        <begin position="1"/>
        <end position="19"/>
    </location>
</feature>
<dbReference type="InterPro" id="IPR032675">
    <property type="entry name" value="LRR_dom_sf"/>
</dbReference>
<name>A0A915EUF8_9BILA</name>
<keyword evidence="1" id="KW-0732">Signal</keyword>
<evidence type="ECO:0000256" key="1">
    <source>
        <dbReference type="SAM" id="SignalP"/>
    </source>
</evidence>
<dbReference type="Proteomes" id="UP000887574">
    <property type="component" value="Unplaced"/>
</dbReference>
<reference evidence="3" key="1">
    <citation type="submission" date="2022-11" db="UniProtKB">
        <authorList>
            <consortium name="WormBaseParasite"/>
        </authorList>
    </citation>
    <scope>IDENTIFICATION</scope>
</reference>
<protein>
    <submittedName>
        <fullName evidence="3">Uncharacterized protein</fullName>
    </submittedName>
</protein>
<dbReference type="Gene3D" id="3.80.10.10">
    <property type="entry name" value="Ribonuclease Inhibitor"/>
    <property type="match status" value="1"/>
</dbReference>
<dbReference type="SUPFAM" id="SSF52047">
    <property type="entry name" value="RNI-like"/>
    <property type="match status" value="1"/>
</dbReference>
<keyword evidence="2" id="KW-1185">Reference proteome</keyword>
<proteinExistence type="predicted"/>
<feature type="chain" id="PRO_5038000439" evidence="1">
    <location>
        <begin position="20"/>
        <end position="478"/>
    </location>
</feature>
<dbReference type="AlphaFoldDB" id="A0A915EUF8"/>
<sequence length="478" mass="54205">MALLVSVFELLSSTWQVSSATLNLLPFSHIAAAQAGRFEQELLSLEDRFSAELINKRWNRCTKNYGWRNLRICKDHGTSRARYLSLFKRCGKSLVELNIHHQPFFNSSSGGCPRKCLVYSLLPMLQNIRHISLSANCSSAPDLKIIAKSFPKLLSAELISLGPCSHKGLTFMLKNCKELNYLKFRDLNDFMQYDFADIPSSLKCLDVDHTVDSAKILSNAANNGCQLESLKVFAWAAPYLFDNFFYFKSLKYLCLYVQYVDIYTNLAGSLAGLRNLRALDLWSGLDGRQTAMALEAVVVNCQQLEHFSLSFHSSRAVIVDEGAFDQICNLPKLTSLSIGGNFQNGDGGRPSLQKFFERLTSDGRLKYIKLKTLLSVESVRNALISCTDLTRLGWRIKNDNEEWVKLLQTLNEIHGGCGPEEEHLILKIFCYCGLYRWSENMPYHPWVKFCTWSEPSPVREKYRVGCLINTPTFAGTIE</sequence>
<evidence type="ECO:0000313" key="3">
    <source>
        <dbReference type="WBParaSite" id="jg994"/>
    </source>
</evidence>